<accession>A0A915K658</accession>
<dbReference type="WBParaSite" id="nRc.2.0.1.t33674-RA">
    <property type="protein sequence ID" value="nRc.2.0.1.t33674-RA"/>
    <property type="gene ID" value="nRc.2.0.1.g33674"/>
</dbReference>
<reference evidence="3" key="1">
    <citation type="submission" date="2022-11" db="UniProtKB">
        <authorList>
            <consortium name="WormBaseParasite"/>
        </authorList>
    </citation>
    <scope>IDENTIFICATION</scope>
</reference>
<evidence type="ECO:0000256" key="1">
    <source>
        <dbReference type="SAM" id="MobiDB-lite"/>
    </source>
</evidence>
<feature type="region of interest" description="Disordered" evidence="1">
    <location>
        <begin position="84"/>
        <end position="122"/>
    </location>
</feature>
<dbReference type="AlphaFoldDB" id="A0A915K658"/>
<sequence length="132" mass="15609">FREATLRVSVKIYEQKKQLICVKPIKIDFKESINHYLQLNINILQQWSILRNFLCYSLENVAKKFSDKKSWAKFYYCYPFVDQRQQKKSKNNDASSEDQDDNRPSCQVQSDSGMCSDWEPDEPCFICMGKGK</sequence>
<evidence type="ECO:0000313" key="2">
    <source>
        <dbReference type="Proteomes" id="UP000887565"/>
    </source>
</evidence>
<protein>
    <submittedName>
        <fullName evidence="3">Uncharacterized protein</fullName>
    </submittedName>
</protein>
<keyword evidence="2" id="KW-1185">Reference proteome</keyword>
<feature type="compositionally biased region" description="Polar residues" evidence="1">
    <location>
        <begin position="104"/>
        <end position="113"/>
    </location>
</feature>
<dbReference type="Proteomes" id="UP000887565">
    <property type="component" value="Unplaced"/>
</dbReference>
<proteinExistence type="predicted"/>
<name>A0A915K658_ROMCU</name>
<evidence type="ECO:0000313" key="3">
    <source>
        <dbReference type="WBParaSite" id="nRc.2.0.1.t33674-RA"/>
    </source>
</evidence>
<organism evidence="2 3">
    <name type="scientific">Romanomermis culicivorax</name>
    <name type="common">Nematode worm</name>
    <dbReference type="NCBI Taxonomy" id="13658"/>
    <lineage>
        <taxon>Eukaryota</taxon>
        <taxon>Metazoa</taxon>
        <taxon>Ecdysozoa</taxon>
        <taxon>Nematoda</taxon>
        <taxon>Enoplea</taxon>
        <taxon>Dorylaimia</taxon>
        <taxon>Mermithida</taxon>
        <taxon>Mermithoidea</taxon>
        <taxon>Mermithidae</taxon>
        <taxon>Romanomermis</taxon>
    </lineage>
</organism>